<organism evidence="1 2">
    <name type="scientific">Scytonema hofmannii PCC 7110</name>
    <dbReference type="NCBI Taxonomy" id="128403"/>
    <lineage>
        <taxon>Bacteria</taxon>
        <taxon>Bacillati</taxon>
        <taxon>Cyanobacteriota</taxon>
        <taxon>Cyanophyceae</taxon>
        <taxon>Nostocales</taxon>
        <taxon>Scytonemataceae</taxon>
        <taxon>Scytonema</taxon>
    </lineage>
</organism>
<dbReference type="InterPro" id="IPR039366">
    <property type="entry name" value="Pilotin"/>
</dbReference>
<gene>
    <name evidence="1" type="ORF">WA1_20160</name>
</gene>
<dbReference type="Proteomes" id="UP000076925">
    <property type="component" value="Unassembled WGS sequence"/>
</dbReference>
<name>A0A139XC66_9CYAN</name>
<dbReference type="STRING" id="128403.WA1_20160"/>
<dbReference type="RefSeq" id="WP_017741749.1">
    <property type="nucleotide sequence ID" value="NZ_KQ976354.1"/>
</dbReference>
<evidence type="ECO:0000313" key="2">
    <source>
        <dbReference type="Proteomes" id="UP000076925"/>
    </source>
</evidence>
<accession>A0A139XC66</accession>
<dbReference type="Pfam" id="PF09619">
    <property type="entry name" value="YscW"/>
    <property type="match status" value="1"/>
</dbReference>
<dbReference type="AlphaFoldDB" id="A0A139XC66"/>
<dbReference type="EMBL" id="ANNX02000020">
    <property type="protein sequence ID" value="KYC42291.1"/>
    <property type="molecule type" value="Genomic_DNA"/>
</dbReference>
<reference evidence="1 2" key="1">
    <citation type="journal article" date="2013" name="Genome Biol. Evol.">
        <title>Genomes of Stigonematalean cyanobacteria (subsection V) and the evolution of oxygenic photosynthesis from prokaryotes to plastids.</title>
        <authorList>
            <person name="Dagan T."/>
            <person name="Roettger M."/>
            <person name="Stucken K."/>
            <person name="Landan G."/>
            <person name="Koch R."/>
            <person name="Major P."/>
            <person name="Gould S.B."/>
            <person name="Goremykin V.V."/>
            <person name="Rippka R."/>
            <person name="Tandeau de Marsac N."/>
            <person name="Gugger M."/>
            <person name="Lockhart P.J."/>
            <person name="Allen J.F."/>
            <person name="Brune I."/>
            <person name="Maus I."/>
            <person name="Puhler A."/>
            <person name="Martin W.F."/>
        </authorList>
    </citation>
    <scope>NUCLEOTIDE SEQUENCE [LARGE SCALE GENOMIC DNA]</scope>
    <source>
        <strain evidence="1 2">PCC 7110</strain>
    </source>
</reference>
<sequence>MSSNNALSLVKGEILFGEEINTFSGATVNVYLEDVTDVDASSRIVAKQVIPDVSHQIGTQNRIEFALKSQIVDMCASYSIRVHVSLHGNEQIQRGDYITMESYPVLTFEYPLQVSVRVREVK</sequence>
<keyword evidence="2" id="KW-1185">Reference proteome</keyword>
<proteinExistence type="predicted"/>
<evidence type="ECO:0000313" key="1">
    <source>
        <dbReference type="EMBL" id="KYC42291.1"/>
    </source>
</evidence>
<comment type="caution">
    <text evidence="1">The sequence shown here is derived from an EMBL/GenBank/DDBJ whole genome shotgun (WGS) entry which is preliminary data.</text>
</comment>
<protein>
    <submittedName>
        <fullName evidence="1">Uncharacterized protein</fullName>
    </submittedName>
</protein>
<dbReference type="OrthoDB" id="9809132at2"/>